<evidence type="ECO:0008006" key="4">
    <source>
        <dbReference type="Google" id="ProtNLM"/>
    </source>
</evidence>
<evidence type="ECO:0000313" key="2">
    <source>
        <dbReference type="EMBL" id="MCG4526788.1"/>
    </source>
</evidence>
<accession>A0ABS9M7L8</accession>
<name>A0ABS9M7L8_9FIRM</name>
<dbReference type="RefSeq" id="WP_238073684.1">
    <property type="nucleotide sequence ID" value="NZ_JAKNJB010000009.1"/>
</dbReference>
<dbReference type="PROSITE" id="PS51257">
    <property type="entry name" value="PROKAR_LIPOPROTEIN"/>
    <property type="match status" value="1"/>
</dbReference>
<protein>
    <recommendedName>
        <fullName evidence="4">Transglutaminase-like domain-containing protein</fullName>
    </recommendedName>
</protein>
<proteinExistence type="predicted"/>
<gene>
    <name evidence="2" type="ORF">L0P79_06815</name>
</gene>
<feature type="signal peptide" evidence="1">
    <location>
        <begin position="1"/>
        <end position="21"/>
    </location>
</feature>
<evidence type="ECO:0000313" key="3">
    <source>
        <dbReference type="Proteomes" id="UP001200313"/>
    </source>
</evidence>
<evidence type="ECO:0000256" key="1">
    <source>
        <dbReference type="SAM" id="SignalP"/>
    </source>
</evidence>
<dbReference type="Proteomes" id="UP001200313">
    <property type="component" value="Unassembled WGS sequence"/>
</dbReference>
<sequence length="376" mass="41079">MKTRILALALCLSLLLTGCEAMLHGEYLTVEPHSMLSAAEDDSSVIRVENYQELVSGILSLVSACQEQGVIQLSNYNTRDVEADLTAACLEVSHEDPLGAYAVDYIKHEFSRILTYYQATITIGYRRTLEQIRSVVPVTGSSAIRSEVQGALAQFQPEAVLRVTYFNEDEDYIRALALQAYYDTPAAAFGMPELSVAIYPDAGYQRIVEISFTYAEPVEALRLKSAQLQEAAREVAQPAVSRNFRGRLLLSALFGALLDHRAALEAAAPEESGSLVPSSWPYAALVEGAPDSEALALAFQLLCDTAGAECTVVRGTLDGQEHFWNIVTVDGSHRHVDASLGRDGFYLTDQDYQALSGAEWSAEDYPACGEKIEFTP</sequence>
<feature type="chain" id="PRO_5045130116" description="Transglutaminase-like domain-containing protein" evidence="1">
    <location>
        <begin position="22"/>
        <end position="376"/>
    </location>
</feature>
<reference evidence="2 3" key="1">
    <citation type="submission" date="2022-01" db="EMBL/GenBank/DDBJ databases">
        <title>Collection of gut derived symbiotic bacterial strains cultured from healthy donors.</title>
        <authorList>
            <person name="Lin H."/>
            <person name="Kohout C."/>
            <person name="Waligurski E."/>
            <person name="Pamer E.G."/>
        </authorList>
    </citation>
    <scope>NUCLEOTIDE SEQUENCE [LARGE SCALE GENOMIC DNA]</scope>
    <source>
        <strain evidence="2 3">DFI.3.7</strain>
    </source>
</reference>
<keyword evidence="3" id="KW-1185">Reference proteome</keyword>
<comment type="caution">
    <text evidence="2">The sequence shown here is derived from an EMBL/GenBank/DDBJ whole genome shotgun (WGS) entry which is preliminary data.</text>
</comment>
<organism evidence="2 3">
    <name type="scientific">Intestinimonas massiliensis</name>
    <name type="common">ex Afouda et al. 2020</name>
    <dbReference type="NCBI Taxonomy" id="1673721"/>
    <lineage>
        <taxon>Bacteria</taxon>
        <taxon>Bacillati</taxon>
        <taxon>Bacillota</taxon>
        <taxon>Clostridia</taxon>
        <taxon>Eubacteriales</taxon>
        <taxon>Intestinimonas</taxon>
    </lineage>
</organism>
<keyword evidence="1" id="KW-0732">Signal</keyword>
<dbReference type="EMBL" id="JAKNJB010000009">
    <property type="protein sequence ID" value="MCG4526788.1"/>
    <property type="molecule type" value="Genomic_DNA"/>
</dbReference>